<evidence type="ECO:0000313" key="10">
    <source>
        <dbReference type="EMBL" id="GLK91045.1"/>
    </source>
</evidence>
<dbReference type="SUPFAM" id="SSF52540">
    <property type="entry name" value="P-loop containing nucleoside triphosphate hydrolases"/>
    <property type="match status" value="1"/>
</dbReference>
<dbReference type="InterPro" id="IPR003593">
    <property type="entry name" value="AAA+_ATPase"/>
</dbReference>
<keyword evidence="2 7" id="KW-0812">Transmembrane</keyword>
<accession>A0A9W6NHM8</accession>
<keyword evidence="4" id="KW-0067">ATP-binding</keyword>
<evidence type="ECO:0000256" key="5">
    <source>
        <dbReference type="ARBA" id="ARBA00022989"/>
    </source>
</evidence>
<evidence type="ECO:0000256" key="1">
    <source>
        <dbReference type="ARBA" id="ARBA00004651"/>
    </source>
</evidence>
<organism evidence="10 11">
    <name type="scientific">Pseudomonas turukhanskensis</name>
    <dbReference type="NCBI Taxonomy" id="1806536"/>
    <lineage>
        <taxon>Bacteria</taxon>
        <taxon>Pseudomonadati</taxon>
        <taxon>Pseudomonadota</taxon>
        <taxon>Gammaproteobacteria</taxon>
        <taxon>Pseudomonadales</taxon>
        <taxon>Pseudomonadaceae</taxon>
        <taxon>Pseudomonas</taxon>
    </lineage>
</organism>
<protein>
    <submittedName>
        <fullName evidence="10">Uncharacterized protein</fullName>
    </submittedName>
</protein>
<dbReference type="GO" id="GO:0005886">
    <property type="term" value="C:plasma membrane"/>
    <property type="evidence" value="ECO:0007669"/>
    <property type="project" value="UniProtKB-SubCell"/>
</dbReference>
<dbReference type="RefSeq" id="WP_271197288.1">
    <property type="nucleotide sequence ID" value="NZ_BSFN01000016.1"/>
</dbReference>
<dbReference type="GO" id="GO:0015421">
    <property type="term" value="F:ABC-type oligopeptide transporter activity"/>
    <property type="evidence" value="ECO:0007669"/>
    <property type="project" value="TreeGrafter"/>
</dbReference>
<feature type="transmembrane region" description="Helical" evidence="7">
    <location>
        <begin position="314"/>
        <end position="333"/>
    </location>
</feature>
<proteinExistence type="predicted"/>
<sequence>MSAERSLQALQRLRDYWSEEQRMQRISALLGEERLRQSELARCVAPLLIALDWYGAPRTLIPSLPAEGAGFEIGDLRTLLADIGFRSDYIAPVAQDALLDQLPLGTLALAGTTCQVYLGRFEEQHWWHNGTELLADWRPPADARYLLVQHNADFTPIDAPHADWLQRLLGKAQRELVGLGVVSLVTNVLALSVSLFTMTVYNTVIPGGAMSTLTTLGLGAIIAVFGGWGLRLGRAMVLARLGGWAGAQIGSAAFRKTLGLPLEYSARLSLNNSISRMRSMESVRQYLSGDAGVALIDYPFVLLFLLVIALLGGWLVVVPVVGLLLFGFAAWLVQPYVQRKARKAGRANNRLIEEYASGIQRLRALQGISGNHHWLRRVRDIAGQAALANRELTLAHALLQSVGQALGMLTVLATMAAGIALVLTQGMSAGGLIATMMLIWRVTTPAQQFFSLSQRMRQIRDSRLELERLMQSTGEVQTAGIYSQPQSMVAQIAADRVFYRYAPDQESALNGVVLDVPPGQRVVIVGPNGAGKSTLLQCLAGVRTPQSGRVLLAGRDIRQFAPSDYRSWVGFVPQALQNLPLPVGDFVRLSHPTASDAQIADCFAKVAGAAWWQLLGCQSAGQALAMELDTWREDAQALRVRFVVSLVEATLDAPSLLLLDDPLRDADPLLDGLFKQLLDALRGTTTVLIATHRVDLIESADLIAILDQGNLVHFGAVAQERHVPAPAQNAKEITHG</sequence>
<dbReference type="InterPro" id="IPR003439">
    <property type="entry name" value="ABC_transporter-like_ATP-bd"/>
</dbReference>
<feature type="domain" description="ABC transporter" evidence="8">
    <location>
        <begin position="492"/>
        <end position="733"/>
    </location>
</feature>
<dbReference type="InterPro" id="IPR011527">
    <property type="entry name" value="ABC1_TM_dom"/>
</dbReference>
<dbReference type="Pfam" id="PF00664">
    <property type="entry name" value="ABC_membrane"/>
    <property type="match status" value="1"/>
</dbReference>
<evidence type="ECO:0000256" key="7">
    <source>
        <dbReference type="SAM" id="Phobius"/>
    </source>
</evidence>
<dbReference type="EMBL" id="BSFN01000016">
    <property type="protein sequence ID" value="GLK91045.1"/>
    <property type="molecule type" value="Genomic_DNA"/>
</dbReference>
<dbReference type="Proteomes" id="UP001143328">
    <property type="component" value="Unassembled WGS sequence"/>
</dbReference>
<evidence type="ECO:0000256" key="6">
    <source>
        <dbReference type="ARBA" id="ARBA00023136"/>
    </source>
</evidence>
<dbReference type="SMART" id="SM00382">
    <property type="entry name" value="AAA"/>
    <property type="match status" value="1"/>
</dbReference>
<reference evidence="10" key="1">
    <citation type="journal article" date="2014" name="Int. J. Syst. Evol. Microbiol.">
        <title>Complete genome sequence of Corynebacterium casei LMG S-19264T (=DSM 44701T), isolated from a smear-ripened cheese.</title>
        <authorList>
            <consortium name="US DOE Joint Genome Institute (JGI-PGF)"/>
            <person name="Walter F."/>
            <person name="Albersmeier A."/>
            <person name="Kalinowski J."/>
            <person name="Ruckert C."/>
        </authorList>
    </citation>
    <scope>NUCLEOTIDE SEQUENCE</scope>
    <source>
        <strain evidence="10">VKM B-2935</strain>
    </source>
</reference>
<keyword evidence="3" id="KW-0547">Nucleotide-binding</keyword>
<dbReference type="Gene3D" id="1.20.1560.10">
    <property type="entry name" value="ABC transporter type 1, transmembrane domain"/>
    <property type="match status" value="1"/>
</dbReference>
<dbReference type="PROSITE" id="PS50893">
    <property type="entry name" value="ABC_TRANSPORTER_2"/>
    <property type="match status" value="1"/>
</dbReference>
<feature type="transmembrane region" description="Helical" evidence="7">
    <location>
        <begin position="176"/>
        <end position="201"/>
    </location>
</feature>
<dbReference type="Pfam" id="PF00005">
    <property type="entry name" value="ABC_tran"/>
    <property type="match status" value="1"/>
</dbReference>
<dbReference type="AlphaFoldDB" id="A0A9W6NHM8"/>
<dbReference type="GO" id="GO:0005524">
    <property type="term" value="F:ATP binding"/>
    <property type="evidence" value="ECO:0007669"/>
    <property type="project" value="UniProtKB-KW"/>
</dbReference>
<keyword evidence="5 7" id="KW-1133">Transmembrane helix</keyword>
<dbReference type="GO" id="GO:0016887">
    <property type="term" value="F:ATP hydrolysis activity"/>
    <property type="evidence" value="ECO:0007669"/>
    <property type="project" value="InterPro"/>
</dbReference>
<evidence type="ECO:0000256" key="2">
    <source>
        <dbReference type="ARBA" id="ARBA00022692"/>
    </source>
</evidence>
<dbReference type="PROSITE" id="PS50929">
    <property type="entry name" value="ABC_TM1F"/>
    <property type="match status" value="1"/>
</dbReference>
<evidence type="ECO:0000259" key="8">
    <source>
        <dbReference type="PROSITE" id="PS50893"/>
    </source>
</evidence>
<keyword evidence="11" id="KW-1185">Reference proteome</keyword>
<keyword evidence="6 7" id="KW-0472">Membrane</keyword>
<feature type="transmembrane region" description="Helical" evidence="7">
    <location>
        <begin position="429"/>
        <end position="450"/>
    </location>
</feature>
<evidence type="ECO:0000259" key="9">
    <source>
        <dbReference type="PROSITE" id="PS50929"/>
    </source>
</evidence>
<evidence type="ECO:0000313" key="11">
    <source>
        <dbReference type="Proteomes" id="UP001143328"/>
    </source>
</evidence>
<name>A0A9W6NHM8_9PSED</name>
<dbReference type="InterPro" id="IPR027417">
    <property type="entry name" value="P-loop_NTPase"/>
</dbReference>
<dbReference type="SUPFAM" id="SSF90123">
    <property type="entry name" value="ABC transporter transmembrane region"/>
    <property type="match status" value="1"/>
</dbReference>
<dbReference type="PANTHER" id="PTHR43394:SF1">
    <property type="entry name" value="ATP-BINDING CASSETTE SUB-FAMILY B MEMBER 10, MITOCHONDRIAL"/>
    <property type="match status" value="1"/>
</dbReference>
<comment type="subcellular location">
    <subcellularLocation>
        <location evidence="1">Cell membrane</location>
        <topology evidence="1">Multi-pass membrane protein</topology>
    </subcellularLocation>
</comment>
<feature type="domain" description="ABC transmembrane type-1" evidence="9">
    <location>
        <begin position="177"/>
        <end position="458"/>
    </location>
</feature>
<feature type="transmembrane region" description="Helical" evidence="7">
    <location>
        <begin position="286"/>
        <end position="308"/>
    </location>
</feature>
<dbReference type="Gene3D" id="3.40.50.300">
    <property type="entry name" value="P-loop containing nucleotide triphosphate hydrolases"/>
    <property type="match status" value="1"/>
</dbReference>
<dbReference type="InterPro" id="IPR036640">
    <property type="entry name" value="ABC1_TM_sf"/>
</dbReference>
<evidence type="ECO:0000256" key="4">
    <source>
        <dbReference type="ARBA" id="ARBA00022840"/>
    </source>
</evidence>
<feature type="transmembrane region" description="Helical" evidence="7">
    <location>
        <begin position="207"/>
        <end position="230"/>
    </location>
</feature>
<dbReference type="InterPro" id="IPR039421">
    <property type="entry name" value="Type_1_exporter"/>
</dbReference>
<comment type="caution">
    <text evidence="10">The sequence shown here is derived from an EMBL/GenBank/DDBJ whole genome shotgun (WGS) entry which is preliminary data.</text>
</comment>
<reference evidence="10" key="2">
    <citation type="submission" date="2023-01" db="EMBL/GenBank/DDBJ databases">
        <authorList>
            <person name="Sun Q."/>
            <person name="Evtushenko L."/>
        </authorList>
    </citation>
    <scope>NUCLEOTIDE SEQUENCE</scope>
    <source>
        <strain evidence="10">VKM B-2935</strain>
    </source>
</reference>
<dbReference type="PANTHER" id="PTHR43394">
    <property type="entry name" value="ATP-DEPENDENT PERMEASE MDL1, MITOCHONDRIAL"/>
    <property type="match status" value="1"/>
</dbReference>
<evidence type="ECO:0000256" key="3">
    <source>
        <dbReference type="ARBA" id="ARBA00022741"/>
    </source>
</evidence>
<gene>
    <name evidence="10" type="ORF">GCM10017655_41090</name>
</gene>